<evidence type="ECO:0000256" key="1">
    <source>
        <dbReference type="SAM" id="MobiDB-lite"/>
    </source>
</evidence>
<reference evidence="2" key="1">
    <citation type="submission" date="2023-06" db="EMBL/GenBank/DDBJ databases">
        <title>Genome-scale phylogeny and comparative genomics of the fungal order Sordariales.</title>
        <authorList>
            <consortium name="Lawrence Berkeley National Laboratory"/>
            <person name="Hensen N."/>
            <person name="Bonometti L."/>
            <person name="Westerberg I."/>
            <person name="Brannstrom I.O."/>
            <person name="Guillou S."/>
            <person name="Cros-Aarteil S."/>
            <person name="Calhoun S."/>
            <person name="Haridas S."/>
            <person name="Kuo A."/>
            <person name="Mondo S."/>
            <person name="Pangilinan J."/>
            <person name="Riley R."/>
            <person name="Labutti K."/>
            <person name="Andreopoulos B."/>
            <person name="Lipzen A."/>
            <person name="Chen C."/>
            <person name="Yanf M."/>
            <person name="Daum C."/>
            <person name="Ng V."/>
            <person name="Clum A."/>
            <person name="Steindorff A."/>
            <person name="Ohm R."/>
            <person name="Martin F."/>
            <person name="Silar P."/>
            <person name="Natvig D."/>
            <person name="Lalanne C."/>
            <person name="Gautier V."/>
            <person name="Ament-Velasquez S.L."/>
            <person name="Kruys A."/>
            <person name="Hutchinson M.I."/>
            <person name="Powell A.J."/>
            <person name="Barry K."/>
            <person name="Miller A.N."/>
            <person name="Grigoriev I.V."/>
            <person name="Debuchy R."/>
            <person name="Gladieux P."/>
            <person name="Thoren M.H."/>
            <person name="Johannesson H."/>
        </authorList>
    </citation>
    <scope>NUCLEOTIDE SEQUENCE</scope>
    <source>
        <strain evidence="2">CBS 540.89</strain>
    </source>
</reference>
<feature type="region of interest" description="Disordered" evidence="1">
    <location>
        <begin position="51"/>
        <end position="85"/>
    </location>
</feature>
<gene>
    <name evidence="2" type="ORF">B0T21DRAFT_411823</name>
</gene>
<accession>A0AA40EFP4</accession>
<organism evidence="2 3">
    <name type="scientific">Apiosordaria backusii</name>
    <dbReference type="NCBI Taxonomy" id="314023"/>
    <lineage>
        <taxon>Eukaryota</taxon>
        <taxon>Fungi</taxon>
        <taxon>Dikarya</taxon>
        <taxon>Ascomycota</taxon>
        <taxon>Pezizomycotina</taxon>
        <taxon>Sordariomycetes</taxon>
        <taxon>Sordariomycetidae</taxon>
        <taxon>Sordariales</taxon>
        <taxon>Lasiosphaeriaceae</taxon>
        <taxon>Apiosordaria</taxon>
    </lineage>
</organism>
<keyword evidence="3" id="KW-1185">Reference proteome</keyword>
<evidence type="ECO:0000313" key="2">
    <source>
        <dbReference type="EMBL" id="KAK0736672.1"/>
    </source>
</evidence>
<dbReference type="AlphaFoldDB" id="A0AA40EFP4"/>
<dbReference type="Proteomes" id="UP001172159">
    <property type="component" value="Unassembled WGS sequence"/>
</dbReference>
<name>A0AA40EFP4_9PEZI</name>
<proteinExistence type="predicted"/>
<evidence type="ECO:0000313" key="3">
    <source>
        <dbReference type="Proteomes" id="UP001172159"/>
    </source>
</evidence>
<protein>
    <submittedName>
        <fullName evidence="2">Uncharacterized protein</fullName>
    </submittedName>
</protein>
<dbReference type="EMBL" id="JAUKTV010000006">
    <property type="protein sequence ID" value="KAK0736672.1"/>
    <property type="molecule type" value="Genomic_DNA"/>
</dbReference>
<sequence>MALFIQSSKSRYQNIFTISKSPHTSSISTRQLLFSLALAGITLSSASTANYKRDDTSAASGKRNSDLRSVTSNLPSPPPGPRLESWLLTTASGVTPSPPLETGAGAIKEIKSAYEKY</sequence>
<comment type="caution">
    <text evidence="2">The sequence shown here is derived from an EMBL/GenBank/DDBJ whole genome shotgun (WGS) entry which is preliminary data.</text>
</comment>